<evidence type="ECO:0000313" key="2">
    <source>
        <dbReference type="EMBL" id="QHU22990.1"/>
    </source>
</evidence>
<accession>A0A6C0L2B2</accession>
<protein>
    <recommendedName>
        <fullName evidence="1">Novel STAND NTPase 3 domain-containing protein</fullName>
    </recommendedName>
</protein>
<reference evidence="2" key="1">
    <citation type="journal article" date="2020" name="Nature">
        <title>Giant virus diversity and host interactions through global metagenomics.</title>
        <authorList>
            <person name="Schulz F."/>
            <person name="Roux S."/>
            <person name="Paez-Espino D."/>
            <person name="Jungbluth S."/>
            <person name="Walsh D.A."/>
            <person name="Denef V.J."/>
            <person name="McMahon K.D."/>
            <person name="Konstantinidis K.T."/>
            <person name="Eloe-Fadrosh E.A."/>
            <person name="Kyrpides N.C."/>
            <person name="Woyke T."/>
        </authorList>
    </citation>
    <scope>NUCLEOTIDE SEQUENCE</scope>
    <source>
        <strain evidence="2">GVMAG-S-ERX555907-63</strain>
    </source>
</reference>
<dbReference type="Gene3D" id="3.40.50.300">
    <property type="entry name" value="P-loop containing nucleotide triphosphate hydrolases"/>
    <property type="match status" value="1"/>
</dbReference>
<proteinExistence type="predicted"/>
<evidence type="ECO:0000259" key="1">
    <source>
        <dbReference type="Pfam" id="PF20720"/>
    </source>
</evidence>
<dbReference type="Pfam" id="PF20720">
    <property type="entry name" value="nSTAND3"/>
    <property type="match status" value="1"/>
</dbReference>
<dbReference type="EMBL" id="MN741020">
    <property type="protein sequence ID" value="QHU22990.1"/>
    <property type="molecule type" value="Genomic_DNA"/>
</dbReference>
<dbReference type="InterPro" id="IPR049050">
    <property type="entry name" value="nSTAND3"/>
</dbReference>
<dbReference type="AlphaFoldDB" id="A0A6C0L2B2"/>
<sequence length="357" mass="41427">MIQILVKFNNNRNMTSKLKDILNDHKVPLLHGTHGSGKTTLVRKTFKECYFHLYCPLEPNEWTYMIDGISNNPKQVVIVDNLEAADSATVKQINQFLNKKKKSTTLILICVDPYMNHLRTLRSKLQLVRMHTINNANAIIKAEEMGASKEVLSYIAKNGISDYRLLENLAIHGGLAYDSDTNIAIRNPFKAFSWLLGQKNKANLESVVEDNPYFYSCGIFTNYTKVSNNIYNLQKYSKYLSDIDHLGFDVSNIQNTLLSKLSKLKQVYKPYMIQFPKFNVNSKQLDIRLWKTIEHRDSLYNLIRHINKNKKQKETLDLLQNCIKYYKINQDITEKALQVLGDTKKPKLRVHMKKLFS</sequence>
<dbReference type="InterPro" id="IPR027417">
    <property type="entry name" value="P-loop_NTPase"/>
</dbReference>
<organism evidence="2">
    <name type="scientific">viral metagenome</name>
    <dbReference type="NCBI Taxonomy" id="1070528"/>
    <lineage>
        <taxon>unclassified sequences</taxon>
        <taxon>metagenomes</taxon>
        <taxon>organismal metagenomes</taxon>
    </lineage>
</organism>
<dbReference type="SUPFAM" id="SSF52540">
    <property type="entry name" value="P-loop containing nucleoside triphosphate hydrolases"/>
    <property type="match status" value="1"/>
</dbReference>
<feature type="domain" description="Novel STAND NTPase 3" evidence="1">
    <location>
        <begin position="15"/>
        <end position="137"/>
    </location>
</feature>
<name>A0A6C0L2B2_9ZZZZ</name>